<dbReference type="Proteomes" id="UP000093737">
    <property type="component" value="Unassembled WGS sequence"/>
</dbReference>
<dbReference type="AlphaFoldDB" id="A0AA91J1Y2"/>
<evidence type="ECO:0000313" key="6">
    <source>
        <dbReference type="EMBL" id="OBQ65061.1"/>
    </source>
</evidence>
<dbReference type="RefSeq" id="WP_056568659.1">
    <property type="nucleotide sequence ID" value="NZ_CP033334.1"/>
</dbReference>
<gene>
    <name evidence="6" type="ORF">A8145_12620</name>
</gene>
<keyword evidence="4 5" id="KW-0472">Membrane</keyword>
<proteinExistence type="predicted"/>
<feature type="transmembrane region" description="Helical" evidence="5">
    <location>
        <begin position="16"/>
        <end position="35"/>
    </location>
</feature>
<comment type="subcellular location">
    <subcellularLocation>
        <location evidence="1">Endomembrane system</location>
        <topology evidence="1">Multi-pass membrane protein</topology>
    </subcellularLocation>
</comment>
<evidence type="ECO:0000256" key="4">
    <source>
        <dbReference type="ARBA" id="ARBA00023136"/>
    </source>
</evidence>
<keyword evidence="2 5" id="KW-0812">Transmembrane</keyword>
<evidence type="ECO:0000256" key="1">
    <source>
        <dbReference type="ARBA" id="ARBA00004127"/>
    </source>
</evidence>
<keyword evidence="3 5" id="KW-1133">Transmembrane helix</keyword>
<dbReference type="GO" id="GO:0012505">
    <property type="term" value="C:endomembrane system"/>
    <property type="evidence" value="ECO:0007669"/>
    <property type="project" value="UniProtKB-SubCell"/>
</dbReference>
<dbReference type="EMBL" id="LYTK01000012">
    <property type="protein sequence ID" value="OBQ65061.1"/>
    <property type="molecule type" value="Genomic_DNA"/>
</dbReference>
<reference evidence="6 7" key="1">
    <citation type="submission" date="2016-05" db="EMBL/GenBank/DDBJ databases">
        <authorList>
            <person name="Ramsay J.P."/>
        </authorList>
    </citation>
    <scope>NUCLEOTIDE SEQUENCE [LARGE SCALE GENOMIC DNA]</scope>
    <source>
        <strain evidence="6 7">NZP2042</strain>
    </source>
</reference>
<dbReference type="Pfam" id="PF04191">
    <property type="entry name" value="PEMT"/>
    <property type="match status" value="1"/>
</dbReference>
<evidence type="ECO:0000256" key="3">
    <source>
        <dbReference type="ARBA" id="ARBA00022989"/>
    </source>
</evidence>
<evidence type="ECO:0000313" key="7">
    <source>
        <dbReference type="Proteomes" id="UP000093737"/>
    </source>
</evidence>
<evidence type="ECO:0000256" key="2">
    <source>
        <dbReference type="ARBA" id="ARBA00022692"/>
    </source>
</evidence>
<dbReference type="InterPro" id="IPR007318">
    <property type="entry name" value="Phopholipid_MeTrfase"/>
</dbReference>
<evidence type="ECO:0000256" key="5">
    <source>
        <dbReference type="SAM" id="Phobius"/>
    </source>
</evidence>
<dbReference type="Gene3D" id="1.20.120.1630">
    <property type="match status" value="1"/>
</dbReference>
<feature type="transmembrane region" description="Helical" evidence="5">
    <location>
        <begin position="114"/>
        <end position="135"/>
    </location>
</feature>
<evidence type="ECO:0008006" key="8">
    <source>
        <dbReference type="Google" id="ProtNLM"/>
    </source>
</evidence>
<comment type="caution">
    <text evidence="6">The sequence shown here is derived from an EMBL/GenBank/DDBJ whole genome shotgun (WGS) entry which is preliminary data.</text>
</comment>
<feature type="transmembrane region" description="Helical" evidence="5">
    <location>
        <begin position="47"/>
        <end position="67"/>
    </location>
</feature>
<organism evidence="6 7">
    <name type="scientific">Rhizobium loti</name>
    <name type="common">Mesorhizobium loti</name>
    <dbReference type="NCBI Taxonomy" id="381"/>
    <lineage>
        <taxon>Bacteria</taxon>
        <taxon>Pseudomonadati</taxon>
        <taxon>Pseudomonadota</taxon>
        <taxon>Alphaproteobacteria</taxon>
        <taxon>Hyphomicrobiales</taxon>
        <taxon>Phyllobacteriaceae</taxon>
        <taxon>Mesorhizobium</taxon>
    </lineage>
</organism>
<name>A0AA91J1Y2_RHILI</name>
<sequence>MSVTTAVFQQGKRMRFLWLAAPLLLMPILLVQSAWLPETLPRQAIEFMGPTFIIICVAGRCWASLYIGGRKNLELITNGPYKYTRNPLYFFSSLGLAGIGLTFGSLAIGAFYFLFGYLVFAYVSARESTVLVGFFGDAYRKYCREVPAFFPRFGRGAGDVEHRLLPTFDPAVLKRTAIDGCCFLLAIPGSELIESLQFANLLKPVLHLF</sequence>
<feature type="transmembrane region" description="Helical" evidence="5">
    <location>
        <begin position="88"/>
        <end position="108"/>
    </location>
</feature>
<accession>A0AA91J1Y2</accession>
<protein>
    <recommendedName>
        <fullName evidence="8">Isoprenylcysteine carboxylmethyltransferase family protein</fullName>
    </recommendedName>
</protein>